<feature type="coiled-coil region" evidence="12">
    <location>
        <begin position="696"/>
        <end position="730"/>
    </location>
</feature>
<dbReference type="Gene3D" id="3.30.565.10">
    <property type="entry name" value="Histidine kinase-like ATPase, C-terminal domain"/>
    <property type="match status" value="1"/>
</dbReference>
<feature type="transmembrane region" description="Helical" evidence="13">
    <location>
        <begin position="180"/>
        <end position="207"/>
    </location>
</feature>
<keyword evidence="10 13" id="KW-0472">Membrane</keyword>
<feature type="transmembrane region" description="Helical" evidence="13">
    <location>
        <begin position="373"/>
        <end position="392"/>
    </location>
</feature>
<dbReference type="CDD" id="cd00156">
    <property type="entry name" value="REC"/>
    <property type="match status" value="1"/>
</dbReference>
<dbReference type="PROSITE" id="PS50110">
    <property type="entry name" value="RESPONSE_REGULATORY"/>
    <property type="match status" value="1"/>
</dbReference>
<dbReference type="SUPFAM" id="SSF47384">
    <property type="entry name" value="Homodimeric domain of signal transducing histidine kinase"/>
    <property type="match status" value="1"/>
</dbReference>
<organism evidence="17 18">
    <name type="scientific">Sphingomonas hankookensis</name>
    <dbReference type="NCBI Taxonomy" id="563996"/>
    <lineage>
        <taxon>Bacteria</taxon>
        <taxon>Pseudomonadati</taxon>
        <taxon>Pseudomonadota</taxon>
        <taxon>Alphaproteobacteria</taxon>
        <taxon>Sphingomonadales</taxon>
        <taxon>Sphingomonadaceae</taxon>
        <taxon>Sphingomonas</taxon>
    </lineage>
</organism>
<dbReference type="Pfam" id="PF00072">
    <property type="entry name" value="Response_reg"/>
    <property type="match status" value="1"/>
</dbReference>
<sequence>MNGLLLFVVAIGYAALLFAVAWVVRRRGIAPGRRRAVYTLGLAVYCSSWTFNGAVGSAVAEGWTYLPIYLGPVLLFVFGRRLLVRLVGAVQADGATSIADFIGGRFSRSRGVAALVTLIALTGTVPYVALQLRSVATSYGALANLGDTTRPMIVTAIVLAAFAIGFGTRGDAKERADGGLLAAVAVESLIKLAAFAAVALFALWLVVEAAPAERAAGMARLGSGFARPPAAGDFAIATLLAMAAMLCLPRQFHVTVIAAHDRHDPARARWPFVAYLVLTALLVVPITWGALVQGGATRPDLLVIAMPLAAGAPAIALLGFVGGFSAATAMVVMETVALATMVSNDLIAPLLLRHPRMAAAAHVGRTLLWVRRAVIVGIIGVALMSALLIPMTRGLATIGLVAFAAMAQFAPALLLAVAGGGRDPLAAKAGLATGLAGWTLLLFVPTLSGAPLPIPAMAGMGAVAAAAVVTLAANLIVHAAVALSRAPRLPFVRDDRVPPVRDLSELTQLVARFVGEERARAELGEGSHVDARAARRAERLVAQVVGVSSARRLVASALSGEGLGADDVARMLDESGQSLQFSKGLLAATLEHIDPGVSVVDAELNLVAWNQRYLDLFGFPPGMIRVGAPVADAIAFNALRGDCGPGEVDDHVARRLAHMRRGTRHSFERVRSDGRVLKTVGGPMPGGGYVMCFSDITAEAQALRAVETARAELERRVEERTRALSDANAALARATADKTRFLAAASHDLLQPLHAARLFTAALARGADDRAKPLAERIDQSIAAADQLLRALLDISKLDAGGIVPVPTRFGVRGLLVELVDSFADQARAKGLVLRIGPGDAVVETDRVLLRSIVQNLLGNAVRYTARGGVMIGVRRRGGVARIEVVDSGPGIAEADRARVFREFERLATAEDAGLGLGLAIVARTAALLGAEVDLNSRVGRGSRFAVTLPMVEGVATAVPARVAVRDVGPLSCLIVDDDAGVRRAMAALAVSRGHRVRVAATVEEALAGVCEEVAFVDHDLGGEVDGLALIGMLRAVRPALRAALVTADASRTLAEAAEAVGVTVLLKPLAGEVFDAWVAAPGEQ</sequence>
<feature type="domain" description="Histidine kinase" evidence="14">
    <location>
        <begin position="744"/>
        <end position="953"/>
    </location>
</feature>
<feature type="transmembrane region" description="Helical" evidence="13">
    <location>
        <begin position="456"/>
        <end position="483"/>
    </location>
</feature>
<keyword evidence="7 13" id="KW-0812">Transmembrane</keyword>
<dbReference type="PROSITE" id="PS50283">
    <property type="entry name" value="NA_SOLUT_SYMP_3"/>
    <property type="match status" value="1"/>
</dbReference>
<keyword evidence="8 17" id="KW-0418">Kinase</keyword>
<protein>
    <recommendedName>
        <fullName evidence="4">histidine kinase</fullName>
        <ecNumber evidence="4">2.7.13.3</ecNumber>
    </recommendedName>
</protein>
<evidence type="ECO:0000256" key="10">
    <source>
        <dbReference type="ARBA" id="ARBA00023136"/>
    </source>
</evidence>
<feature type="transmembrane region" description="Helical" evidence="13">
    <location>
        <begin position="301"/>
        <end position="321"/>
    </location>
</feature>
<feature type="transmembrane region" description="Helical" evidence="13">
    <location>
        <begin position="62"/>
        <end position="79"/>
    </location>
</feature>
<evidence type="ECO:0000256" key="5">
    <source>
        <dbReference type="ARBA" id="ARBA00022553"/>
    </source>
</evidence>
<evidence type="ECO:0000256" key="11">
    <source>
        <dbReference type="PROSITE-ProRule" id="PRU00169"/>
    </source>
</evidence>
<dbReference type="InterPro" id="IPR001789">
    <property type="entry name" value="Sig_transdc_resp-reg_receiver"/>
</dbReference>
<dbReference type="SMART" id="SM00388">
    <property type="entry name" value="HisKA"/>
    <property type="match status" value="1"/>
</dbReference>
<dbReference type="InterPro" id="IPR005467">
    <property type="entry name" value="His_kinase_dom"/>
</dbReference>
<keyword evidence="6" id="KW-0808">Transferase</keyword>
<dbReference type="InterPro" id="IPR036890">
    <property type="entry name" value="HATPase_C_sf"/>
</dbReference>
<dbReference type="GO" id="GO:0016301">
    <property type="term" value="F:kinase activity"/>
    <property type="evidence" value="ECO:0007669"/>
    <property type="project" value="UniProtKB-KW"/>
</dbReference>
<dbReference type="SUPFAM" id="SSF55785">
    <property type="entry name" value="PYP-like sensor domain (PAS domain)"/>
    <property type="match status" value="1"/>
</dbReference>
<dbReference type="InterPro" id="IPR011006">
    <property type="entry name" value="CheY-like_superfamily"/>
</dbReference>
<evidence type="ECO:0000256" key="3">
    <source>
        <dbReference type="ARBA" id="ARBA00006434"/>
    </source>
</evidence>
<dbReference type="InterPro" id="IPR001734">
    <property type="entry name" value="Na/solute_symporter"/>
</dbReference>
<reference evidence="18" key="1">
    <citation type="submission" date="2016-01" db="EMBL/GenBank/DDBJ databases">
        <title>Draft genome of Chromobacterium sp. F49.</title>
        <authorList>
            <person name="Hong K.W."/>
        </authorList>
    </citation>
    <scope>NUCLEOTIDE SEQUENCE [LARGE SCALE GENOMIC DNA]</scope>
    <source>
        <strain evidence="18">CN3</strain>
    </source>
</reference>
<feature type="transmembrane region" description="Helical" evidence="13">
    <location>
        <begin position="425"/>
        <end position="444"/>
    </location>
</feature>
<evidence type="ECO:0000256" key="8">
    <source>
        <dbReference type="ARBA" id="ARBA00022777"/>
    </source>
</evidence>
<comment type="subcellular location">
    <subcellularLocation>
        <location evidence="2">Membrane</location>
        <topology evidence="2">Multi-pass membrane protein</topology>
    </subcellularLocation>
</comment>
<evidence type="ECO:0000256" key="7">
    <source>
        <dbReference type="ARBA" id="ARBA00022692"/>
    </source>
</evidence>
<keyword evidence="12" id="KW-0175">Coiled coil</keyword>
<dbReference type="InterPro" id="IPR035965">
    <property type="entry name" value="PAS-like_dom_sf"/>
</dbReference>
<dbReference type="Gene3D" id="3.30.450.20">
    <property type="entry name" value="PAS domain"/>
    <property type="match status" value="1"/>
</dbReference>
<evidence type="ECO:0000259" key="16">
    <source>
        <dbReference type="PROSITE" id="PS50112"/>
    </source>
</evidence>
<dbReference type="InterPro" id="IPR003661">
    <property type="entry name" value="HisK_dim/P_dom"/>
</dbReference>
<evidence type="ECO:0000256" key="13">
    <source>
        <dbReference type="SAM" id="Phobius"/>
    </source>
</evidence>
<evidence type="ECO:0000256" key="1">
    <source>
        <dbReference type="ARBA" id="ARBA00000085"/>
    </source>
</evidence>
<keyword evidence="5 11" id="KW-0597">Phosphoprotein</keyword>
<dbReference type="Pfam" id="PF12860">
    <property type="entry name" value="PAS_7"/>
    <property type="match status" value="1"/>
</dbReference>
<evidence type="ECO:0000256" key="12">
    <source>
        <dbReference type="SAM" id="Coils"/>
    </source>
</evidence>
<feature type="domain" description="PAS" evidence="16">
    <location>
        <begin position="582"/>
        <end position="621"/>
    </location>
</feature>
<dbReference type="PROSITE" id="PS50112">
    <property type="entry name" value="PAS"/>
    <property type="match status" value="1"/>
</dbReference>
<dbReference type="Gene3D" id="1.20.1730.10">
    <property type="entry name" value="Sodium/glucose cotransporter"/>
    <property type="match status" value="1"/>
</dbReference>
<dbReference type="CDD" id="cd00082">
    <property type="entry name" value="HisKA"/>
    <property type="match status" value="1"/>
</dbReference>
<dbReference type="Gene3D" id="1.10.287.130">
    <property type="match status" value="1"/>
</dbReference>
<evidence type="ECO:0000259" key="14">
    <source>
        <dbReference type="PROSITE" id="PS50109"/>
    </source>
</evidence>
<comment type="catalytic activity">
    <reaction evidence="1">
        <text>ATP + protein L-histidine = ADP + protein N-phospho-L-histidine.</text>
        <dbReference type="EC" id="2.7.13.3"/>
    </reaction>
</comment>
<evidence type="ECO:0000256" key="9">
    <source>
        <dbReference type="ARBA" id="ARBA00022989"/>
    </source>
</evidence>
<keyword evidence="18" id="KW-1185">Reference proteome</keyword>
<dbReference type="PROSITE" id="PS50109">
    <property type="entry name" value="HIS_KIN"/>
    <property type="match status" value="1"/>
</dbReference>
<dbReference type="InterPro" id="IPR038377">
    <property type="entry name" value="Na/Glc_symporter_sf"/>
</dbReference>
<dbReference type="PANTHER" id="PTHR43047:SF9">
    <property type="entry name" value="HISTIDINE KINASE"/>
    <property type="match status" value="1"/>
</dbReference>
<evidence type="ECO:0000256" key="6">
    <source>
        <dbReference type="ARBA" id="ARBA00022679"/>
    </source>
</evidence>
<dbReference type="InterPro" id="IPR003594">
    <property type="entry name" value="HATPase_dom"/>
</dbReference>
<dbReference type="Proteomes" id="UP000076609">
    <property type="component" value="Unassembled WGS sequence"/>
</dbReference>
<evidence type="ECO:0000313" key="17">
    <source>
        <dbReference type="EMBL" id="KZE18338.1"/>
    </source>
</evidence>
<feature type="transmembrane region" description="Helical" evidence="13">
    <location>
        <begin position="327"/>
        <end position="352"/>
    </location>
</feature>
<dbReference type="CDD" id="cd00130">
    <property type="entry name" value="PAS"/>
    <property type="match status" value="1"/>
</dbReference>
<feature type="transmembrane region" description="Helical" evidence="13">
    <location>
        <begin position="272"/>
        <end position="292"/>
    </location>
</feature>
<dbReference type="SUPFAM" id="SSF52172">
    <property type="entry name" value="CheY-like"/>
    <property type="match status" value="1"/>
</dbReference>
<dbReference type="RefSeq" id="WP_066688258.1">
    <property type="nucleotide sequence ID" value="NZ_LQQO01000002.1"/>
</dbReference>
<dbReference type="EMBL" id="LQQO01000002">
    <property type="protein sequence ID" value="KZE18338.1"/>
    <property type="molecule type" value="Genomic_DNA"/>
</dbReference>
<accession>A0ABR5YGS6</accession>
<dbReference type="Gene3D" id="3.40.50.2300">
    <property type="match status" value="1"/>
</dbReference>
<feature type="transmembrane region" description="Helical" evidence="13">
    <location>
        <begin position="112"/>
        <end position="130"/>
    </location>
</feature>
<dbReference type="InterPro" id="IPR036097">
    <property type="entry name" value="HisK_dim/P_sf"/>
</dbReference>
<keyword evidence="9 13" id="KW-1133">Transmembrane helix</keyword>
<dbReference type="Pfam" id="PF02518">
    <property type="entry name" value="HATPase_c"/>
    <property type="match status" value="1"/>
</dbReference>
<feature type="transmembrane region" description="Helical" evidence="13">
    <location>
        <begin position="398"/>
        <end position="418"/>
    </location>
</feature>
<dbReference type="EC" id="2.7.13.3" evidence="4"/>
<name>A0ABR5YGS6_9SPHN</name>
<feature type="modified residue" description="4-aspartylphosphate" evidence="11">
    <location>
        <position position="1018"/>
    </location>
</feature>
<dbReference type="Pfam" id="PF00512">
    <property type="entry name" value="HisKA"/>
    <property type="match status" value="1"/>
</dbReference>
<feature type="domain" description="Response regulatory" evidence="15">
    <location>
        <begin position="972"/>
        <end position="1083"/>
    </location>
</feature>
<dbReference type="SMART" id="SM00448">
    <property type="entry name" value="REC"/>
    <property type="match status" value="1"/>
</dbReference>
<comment type="caution">
    <text evidence="17">The sequence shown here is derived from an EMBL/GenBank/DDBJ whole genome shotgun (WGS) entry which is preliminary data.</text>
</comment>
<feature type="transmembrane region" description="Helical" evidence="13">
    <location>
        <begin position="150"/>
        <end position="168"/>
    </location>
</feature>
<dbReference type="InterPro" id="IPR004358">
    <property type="entry name" value="Sig_transdc_His_kin-like_C"/>
</dbReference>
<dbReference type="PRINTS" id="PR00344">
    <property type="entry name" value="BCTRLSENSOR"/>
</dbReference>
<evidence type="ECO:0000256" key="2">
    <source>
        <dbReference type="ARBA" id="ARBA00004141"/>
    </source>
</evidence>
<gene>
    <name evidence="17" type="ORF">AVT10_09130</name>
</gene>
<dbReference type="PANTHER" id="PTHR43047">
    <property type="entry name" value="TWO-COMPONENT HISTIDINE PROTEIN KINASE"/>
    <property type="match status" value="1"/>
</dbReference>
<comment type="similarity">
    <text evidence="3">Belongs to the sodium:solute symporter (SSF) (TC 2.A.21) family.</text>
</comment>
<dbReference type="SMART" id="SM00387">
    <property type="entry name" value="HATPase_c"/>
    <property type="match status" value="1"/>
</dbReference>
<proteinExistence type="inferred from homology"/>
<feature type="transmembrane region" description="Helical" evidence="13">
    <location>
        <begin position="36"/>
        <end position="56"/>
    </location>
</feature>
<evidence type="ECO:0000256" key="4">
    <source>
        <dbReference type="ARBA" id="ARBA00012438"/>
    </source>
</evidence>
<feature type="transmembrane region" description="Helical" evidence="13">
    <location>
        <begin position="6"/>
        <end position="24"/>
    </location>
</feature>
<evidence type="ECO:0000313" key="18">
    <source>
        <dbReference type="Proteomes" id="UP000076609"/>
    </source>
</evidence>
<evidence type="ECO:0000259" key="15">
    <source>
        <dbReference type="PROSITE" id="PS50110"/>
    </source>
</evidence>
<dbReference type="InterPro" id="IPR000014">
    <property type="entry name" value="PAS"/>
</dbReference>
<dbReference type="SUPFAM" id="SSF55874">
    <property type="entry name" value="ATPase domain of HSP90 chaperone/DNA topoisomerase II/histidine kinase"/>
    <property type="match status" value="1"/>
</dbReference>